<feature type="non-terminal residue" evidence="2">
    <location>
        <position position="146"/>
    </location>
</feature>
<feature type="compositionally biased region" description="Acidic residues" evidence="1">
    <location>
        <begin position="102"/>
        <end position="113"/>
    </location>
</feature>
<feature type="compositionally biased region" description="Basic residues" evidence="1">
    <location>
        <begin position="132"/>
        <end position="146"/>
    </location>
</feature>
<dbReference type="AlphaFoldDB" id="A0A4P9VUG9"/>
<reference evidence="2" key="2">
    <citation type="submission" date="2018-06" db="EMBL/GenBank/DDBJ databases">
        <title>Leveraging single-cell genomics to expand the Fungal Tree of Life.</title>
        <authorList>
            <consortium name="DOE Joint Genome Institute"/>
            <person name="Ahrendt S.R."/>
            <person name="Quandt C.A."/>
            <person name="Ciobanu D."/>
            <person name="Clum A."/>
            <person name="Salamov A."/>
            <person name="Andreopoulos B."/>
            <person name="Cheng J.-F."/>
            <person name="Woyke T."/>
            <person name="Pelin A."/>
            <person name="Henrissat B."/>
            <person name="Reynolds N."/>
            <person name="Benny G.L."/>
            <person name="Smith M.E."/>
            <person name="James T.Y."/>
            <person name="Grigoriev I.V."/>
        </authorList>
    </citation>
    <scope>NUCLEOTIDE SEQUENCE</scope>
    <source>
        <strain evidence="2">Perch Fen</strain>
    </source>
</reference>
<name>A0A4P9VUG9_9FUNG</name>
<reference evidence="4" key="1">
    <citation type="journal article" date="2018" name="Nat. Microbiol.">
        <title>Leveraging single-cell genomics to expand the fungal tree of life.</title>
        <authorList>
            <person name="Ahrendt S.R."/>
            <person name="Quandt C.A."/>
            <person name="Ciobanu D."/>
            <person name="Clum A."/>
            <person name="Salamov A."/>
            <person name="Andreopoulos B."/>
            <person name="Cheng J.F."/>
            <person name="Woyke T."/>
            <person name="Pelin A."/>
            <person name="Henrissat B."/>
            <person name="Reynolds N.K."/>
            <person name="Benny G.L."/>
            <person name="Smith M.E."/>
            <person name="James T.Y."/>
            <person name="Grigoriev I.V."/>
        </authorList>
    </citation>
    <scope>NUCLEOTIDE SEQUENCE [LARGE SCALE GENOMIC DNA]</scope>
</reference>
<evidence type="ECO:0000313" key="2">
    <source>
        <dbReference type="EMBL" id="RKO83234.1"/>
    </source>
</evidence>
<dbReference type="EMBL" id="ML001483">
    <property type="protein sequence ID" value="RKO83234.1"/>
    <property type="molecule type" value="Genomic_DNA"/>
</dbReference>
<evidence type="ECO:0000256" key="1">
    <source>
        <dbReference type="SAM" id="MobiDB-lite"/>
    </source>
</evidence>
<feature type="compositionally biased region" description="Basic and acidic residues" evidence="1">
    <location>
        <begin position="73"/>
        <end position="93"/>
    </location>
</feature>
<evidence type="ECO:0000313" key="4">
    <source>
        <dbReference type="Proteomes" id="UP000269721"/>
    </source>
</evidence>
<sequence length="146" mass="16433">MASFAANSDTEQFSGPETGHATMDPRLPSDLSGSDANDELNLYDDQERNDHSEELESVEESPRKKSHGKSPKKYVEESPKESHSRHRSVEQSAKKRKLEVAEMSDEEEEEENGSQEPAMKGVHEAEKALSVPKRRVGRPRIHPPKQ</sequence>
<organism evidence="2 4">
    <name type="scientific">Blyttiomyces helicus</name>
    <dbReference type="NCBI Taxonomy" id="388810"/>
    <lineage>
        <taxon>Eukaryota</taxon>
        <taxon>Fungi</taxon>
        <taxon>Fungi incertae sedis</taxon>
        <taxon>Chytridiomycota</taxon>
        <taxon>Chytridiomycota incertae sedis</taxon>
        <taxon>Chytridiomycetes</taxon>
        <taxon>Chytridiomycetes incertae sedis</taxon>
        <taxon>Blyttiomyces</taxon>
    </lineage>
</organism>
<gene>
    <name evidence="3" type="ORF">BDK51DRAFT_49757</name>
    <name evidence="2" type="ORF">BDK51DRAFT_50151</name>
</gene>
<protein>
    <submittedName>
        <fullName evidence="2">Uncharacterized protein</fullName>
    </submittedName>
</protein>
<feature type="compositionally biased region" description="Polar residues" evidence="1">
    <location>
        <begin position="1"/>
        <end position="15"/>
    </location>
</feature>
<feature type="compositionally biased region" description="Basic and acidic residues" evidence="1">
    <location>
        <begin position="45"/>
        <end position="54"/>
    </location>
</feature>
<dbReference type="Proteomes" id="UP000269721">
    <property type="component" value="Unassembled WGS sequence"/>
</dbReference>
<proteinExistence type="predicted"/>
<keyword evidence="4" id="KW-1185">Reference proteome</keyword>
<dbReference type="EMBL" id="KZ998759">
    <property type="protein sequence ID" value="RKO85776.1"/>
    <property type="molecule type" value="Genomic_DNA"/>
</dbReference>
<accession>A0A4P9VUG9</accession>
<feature type="region of interest" description="Disordered" evidence="1">
    <location>
        <begin position="1"/>
        <end position="146"/>
    </location>
</feature>
<evidence type="ECO:0000313" key="3">
    <source>
        <dbReference type="EMBL" id="RKO85776.1"/>
    </source>
</evidence>